<keyword evidence="3" id="KW-0221">Differentiation</keyword>
<dbReference type="GO" id="GO:0061564">
    <property type="term" value="P:axon development"/>
    <property type="evidence" value="ECO:0007669"/>
    <property type="project" value="TreeGrafter"/>
</dbReference>
<dbReference type="SUPFAM" id="SSF47459">
    <property type="entry name" value="HLH, helix-loop-helix DNA-binding domain"/>
    <property type="match status" value="1"/>
</dbReference>
<evidence type="ECO:0000256" key="3">
    <source>
        <dbReference type="ARBA" id="ARBA00022782"/>
    </source>
</evidence>
<dbReference type="InterPro" id="IPR011598">
    <property type="entry name" value="bHLH_dom"/>
</dbReference>
<keyword evidence="4" id="KW-0524">Neurogenesis</keyword>
<comment type="subcellular location">
    <subcellularLocation>
        <location evidence="1">Nucleus</location>
    </subcellularLocation>
</comment>
<dbReference type="GO" id="GO:0046983">
    <property type="term" value="F:protein dimerization activity"/>
    <property type="evidence" value="ECO:0007669"/>
    <property type="project" value="InterPro"/>
</dbReference>
<organism evidence="8 9">
    <name type="scientific">Haemaphysalis longicornis</name>
    <name type="common">Bush tick</name>
    <dbReference type="NCBI Taxonomy" id="44386"/>
    <lineage>
        <taxon>Eukaryota</taxon>
        <taxon>Metazoa</taxon>
        <taxon>Ecdysozoa</taxon>
        <taxon>Arthropoda</taxon>
        <taxon>Chelicerata</taxon>
        <taxon>Arachnida</taxon>
        <taxon>Acari</taxon>
        <taxon>Parasitiformes</taxon>
        <taxon>Ixodida</taxon>
        <taxon>Ixodoidea</taxon>
        <taxon>Ixodidae</taxon>
        <taxon>Haemaphysalinae</taxon>
        <taxon>Haemaphysalis</taxon>
    </lineage>
</organism>
<dbReference type="GO" id="GO:0045944">
    <property type="term" value="P:positive regulation of transcription by RNA polymerase II"/>
    <property type="evidence" value="ECO:0007669"/>
    <property type="project" value="TreeGrafter"/>
</dbReference>
<evidence type="ECO:0000313" key="8">
    <source>
        <dbReference type="EMBL" id="KAH9376225.1"/>
    </source>
</evidence>
<evidence type="ECO:0000256" key="6">
    <source>
        <dbReference type="SAM" id="MobiDB-lite"/>
    </source>
</evidence>
<dbReference type="VEuPathDB" id="VectorBase:HLOH_055973"/>
<dbReference type="AlphaFoldDB" id="A0A9J6GMY7"/>
<feature type="region of interest" description="Disordered" evidence="6">
    <location>
        <begin position="82"/>
        <end position="158"/>
    </location>
</feature>
<dbReference type="Pfam" id="PF00010">
    <property type="entry name" value="HLH"/>
    <property type="match status" value="1"/>
</dbReference>
<evidence type="ECO:0000256" key="1">
    <source>
        <dbReference type="ARBA" id="ARBA00004123"/>
    </source>
</evidence>
<dbReference type="GO" id="GO:0000981">
    <property type="term" value="F:DNA-binding transcription factor activity, RNA polymerase II-specific"/>
    <property type="evidence" value="ECO:0007669"/>
    <property type="project" value="TreeGrafter"/>
</dbReference>
<reference evidence="8 9" key="1">
    <citation type="journal article" date="2020" name="Cell">
        <title>Large-Scale Comparative Analyses of Tick Genomes Elucidate Their Genetic Diversity and Vector Capacities.</title>
        <authorList>
            <consortium name="Tick Genome and Microbiome Consortium (TIGMIC)"/>
            <person name="Jia N."/>
            <person name="Wang J."/>
            <person name="Shi W."/>
            <person name="Du L."/>
            <person name="Sun Y."/>
            <person name="Zhan W."/>
            <person name="Jiang J.F."/>
            <person name="Wang Q."/>
            <person name="Zhang B."/>
            <person name="Ji P."/>
            <person name="Bell-Sakyi L."/>
            <person name="Cui X.M."/>
            <person name="Yuan T.T."/>
            <person name="Jiang B.G."/>
            <person name="Yang W.F."/>
            <person name="Lam T.T."/>
            <person name="Chang Q.C."/>
            <person name="Ding S.J."/>
            <person name="Wang X.J."/>
            <person name="Zhu J.G."/>
            <person name="Ruan X.D."/>
            <person name="Zhao L."/>
            <person name="Wei J.T."/>
            <person name="Ye R.Z."/>
            <person name="Que T.C."/>
            <person name="Du C.H."/>
            <person name="Zhou Y.H."/>
            <person name="Cheng J.X."/>
            <person name="Dai P.F."/>
            <person name="Guo W.B."/>
            <person name="Han X.H."/>
            <person name="Huang E.J."/>
            <person name="Li L.F."/>
            <person name="Wei W."/>
            <person name="Gao Y.C."/>
            <person name="Liu J.Z."/>
            <person name="Shao H.Z."/>
            <person name="Wang X."/>
            <person name="Wang C.C."/>
            <person name="Yang T.C."/>
            <person name="Huo Q.B."/>
            <person name="Li W."/>
            <person name="Chen H.Y."/>
            <person name="Chen S.E."/>
            <person name="Zhou L.G."/>
            <person name="Ni X.B."/>
            <person name="Tian J.H."/>
            <person name="Sheng Y."/>
            <person name="Liu T."/>
            <person name="Pan Y.S."/>
            <person name="Xia L.Y."/>
            <person name="Li J."/>
            <person name="Zhao F."/>
            <person name="Cao W.C."/>
        </authorList>
    </citation>
    <scope>NUCLEOTIDE SEQUENCE [LARGE SCALE GENOMIC DNA]</scope>
    <source>
        <strain evidence="8">HaeL-2018</strain>
    </source>
</reference>
<dbReference type="PANTHER" id="PTHR19290">
    <property type="entry name" value="BASIC HELIX-LOOP-HELIX PROTEIN NEUROGENIN-RELATED"/>
    <property type="match status" value="1"/>
</dbReference>
<evidence type="ECO:0000313" key="9">
    <source>
        <dbReference type="Proteomes" id="UP000821853"/>
    </source>
</evidence>
<dbReference type="InterPro" id="IPR036638">
    <property type="entry name" value="HLH_DNA-bd_sf"/>
</dbReference>
<dbReference type="GO" id="GO:0070888">
    <property type="term" value="F:E-box binding"/>
    <property type="evidence" value="ECO:0007669"/>
    <property type="project" value="TreeGrafter"/>
</dbReference>
<keyword evidence="9" id="KW-1185">Reference proteome</keyword>
<dbReference type="OMA" id="TDLVGMI"/>
<dbReference type="GO" id="GO:0007423">
    <property type="term" value="P:sensory organ development"/>
    <property type="evidence" value="ECO:0007669"/>
    <property type="project" value="TreeGrafter"/>
</dbReference>
<dbReference type="PROSITE" id="PS50888">
    <property type="entry name" value="BHLH"/>
    <property type="match status" value="1"/>
</dbReference>
<sequence length="274" mass="30162">MDVDSVALESFLELNFPSDLNFSTPIDYPTFNAVEPALQTTTLAQSQQANLPVVSNTMLQFQTTPQAATMDIAGAVSSTATSVAQPSQVGQPSSSRPQRSCRLNPDYNLRPRSVQARIETEQRRRQHQQHQSSRKEPKPKQKPPPLSKYRRKTANARERCRMQEINRAFEELRAAVPVLPGTVVEAEKPGDTSKLTKITTLRLAVNYIAALTQVLREANEGEENGSEVDSVQSIDSLESSLDFGEDPLLMPSDLVGMILESDGESLQLSDAPTP</sequence>
<comment type="caution">
    <text evidence="8">The sequence shown here is derived from an EMBL/GenBank/DDBJ whole genome shotgun (WGS) entry which is preliminary data.</text>
</comment>
<proteinExistence type="predicted"/>
<keyword evidence="5" id="KW-0539">Nucleus</keyword>
<protein>
    <recommendedName>
        <fullName evidence="7">BHLH domain-containing protein</fullName>
    </recommendedName>
</protein>
<feature type="compositionally biased region" description="Low complexity" evidence="6">
    <location>
        <begin position="82"/>
        <end position="100"/>
    </location>
</feature>
<evidence type="ECO:0000256" key="4">
    <source>
        <dbReference type="ARBA" id="ARBA00022902"/>
    </source>
</evidence>
<dbReference type="Gene3D" id="4.10.280.10">
    <property type="entry name" value="Helix-loop-helix DNA-binding domain"/>
    <property type="match status" value="1"/>
</dbReference>
<keyword evidence="2" id="KW-0217">Developmental protein</keyword>
<dbReference type="InterPro" id="IPR050359">
    <property type="entry name" value="bHLH_transcription_factors"/>
</dbReference>
<dbReference type="Proteomes" id="UP000821853">
    <property type="component" value="Chromosome 5"/>
</dbReference>
<dbReference type="SMART" id="SM00353">
    <property type="entry name" value="HLH"/>
    <property type="match status" value="1"/>
</dbReference>
<evidence type="ECO:0000259" key="7">
    <source>
        <dbReference type="PROSITE" id="PS50888"/>
    </source>
</evidence>
<evidence type="ECO:0000256" key="2">
    <source>
        <dbReference type="ARBA" id="ARBA00022473"/>
    </source>
</evidence>
<dbReference type="EMBL" id="JABSTR010000007">
    <property type="protein sequence ID" value="KAH9376225.1"/>
    <property type="molecule type" value="Genomic_DNA"/>
</dbReference>
<evidence type="ECO:0000256" key="5">
    <source>
        <dbReference type="ARBA" id="ARBA00023242"/>
    </source>
</evidence>
<feature type="domain" description="BHLH" evidence="7">
    <location>
        <begin position="149"/>
        <end position="211"/>
    </location>
</feature>
<accession>A0A9J6GMY7</accession>
<name>A0A9J6GMY7_HAELO</name>
<gene>
    <name evidence="8" type="ORF">HPB48_019520</name>
</gene>
<dbReference type="PANTHER" id="PTHR19290:SF162">
    <property type="entry name" value="TRANSCRIPTION FACTOR ATOH7"/>
    <property type="match status" value="1"/>
</dbReference>
<dbReference type="CDD" id="cd11431">
    <property type="entry name" value="bHLH_TS_taxi_Dei"/>
    <property type="match status" value="1"/>
</dbReference>
<dbReference type="GO" id="GO:0005634">
    <property type="term" value="C:nucleus"/>
    <property type="evidence" value="ECO:0007669"/>
    <property type="project" value="UniProtKB-SubCell"/>
</dbReference>
<dbReference type="OrthoDB" id="10063280at2759"/>